<evidence type="ECO:0008006" key="3">
    <source>
        <dbReference type="Google" id="ProtNLM"/>
    </source>
</evidence>
<dbReference type="Proteomes" id="UP001054945">
    <property type="component" value="Unassembled WGS sequence"/>
</dbReference>
<keyword evidence="2" id="KW-1185">Reference proteome</keyword>
<proteinExistence type="predicted"/>
<name>A0AAV4QVY6_CAEEX</name>
<accession>A0AAV4QVY6</accession>
<gene>
    <name evidence="1" type="ORF">CEXT_94831</name>
</gene>
<organism evidence="1 2">
    <name type="scientific">Caerostris extrusa</name>
    <name type="common">Bark spider</name>
    <name type="synonym">Caerostris bankana</name>
    <dbReference type="NCBI Taxonomy" id="172846"/>
    <lineage>
        <taxon>Eukaryota</taxon>
        <taxon>Metazoa</taxon>
        <taxon>Ecdysozoa</taxon>
        <taxon>Arthropoda</taxon>
        <taxon>Chelicerata</taxon>
        <taxon>Arachnida</taxon>
        <taxon>Araneae</taxon>
        <taxon>Araneomorphae</taxon>
        <taxon>Entelegynae</taxon>
        <taxon>Araneoidea</taxon>
        <taxon>Araneidae</taxon>
        <taxon>Caerostris</taxon>
    </lineage>
</organism>
<protein>
    <recommendedName>
        <fullName evidence="3">Maturase K</fullName>
    </recommendedName>
</protein>
<comment type="caution">
    <text evidence="1">The sequence shown here is derived from an EMBL/GenBank/DDBJ whole genome shotgun (WGS) entry which is preliminary data.</text>
</comment>
<evidence type="ECO:0000313" key="2">
    <source>
        <dbReference type="Proteomes" id="UP001054945"/>
    </source>
</evidence>
<evidence type="ECO:0000313" key="1">
    <source>
        <dbReference type="EMBL" id="GIY12974.1"/>
    </source>
</evidence>
<dbReference type="AlphaFoldDB" id="A0AAV4QVY6"/>
<reference evidence="1 2" key="1">
    <citation type="submission" date="2021-06" db="EMBL/GenBank/DDBJ databases">
        <title>Caerostris extrusa draft genome.</title>
        <authorList>
            <person name="Kono N."/>
            <person name="Arakawa K."/>
        </authorList>
    </citation>
    <scope>NUCLEOTIDE SEQUENCE [LARGE SCALE GENOMIC DNA]</scope>
</reference>
<dbReference type="EMBL" id="BPLR01006874">
    <property type="protein sequence ID" value="GIY12974.1"/>
    <property type="molecule type" value="Genomic_DNA"/>
</dbReference>
<sequence length="116" mass="13131">MPSCRLIDMPSCRLIGMPSCRLIGKCFDIVYGTTISSCGKNESPKRIIRKQVLTLEEVLTLVYQIETCLNSMSLVPMSSYPEELKSSHIWKFLIVTALHAIPELNLISDRITLTER</sequence>